<feature type="non-terminal residue" evidence="2">
    <location>
        <position position="165"/>
    </location>
</feature>
<evidence type="ECO:0000313" key="2">
    <source>
        <dbReference type="EMBL" id="CAD7703901.1"/>
    </source>
</evidence>
<reference evidence="2" key="1">
    <citation type="submission" date="2020-12" db="EMBL/GenBank/DDBJ databases">
        <authorList>
            <person name="Iha C."/>
        </authorList>
    </citation>
    <scope>NUCLEOTIDE SEQUENCE</scope>
</reference>
<organism evidence="2 3">
    <name type="scientific">Ostreobium quekettii</name>
    <dbReference type="NCBI Taxonomy" id="121088"/>
    <lineage>
        <taxon>Eukaryota</taxon>
        <taxon>Viridiplantae</taxon>
        <taxon>Chlorophyta</taxon>
        <taxon>core chlorophytes</taxon>
        <taxon>Ulvophyceae</taxon>
        <taxon>TCBD clade</taxon>
        <taxon>Bryopsidales</taxon>
        <taxon>Ostreobineae</taxon>
        <taxon>Ostreobiaceae</taxon>
        <taxon>Ostreobium</taxon>
    </lineage>
</organism>
<keyword evidence="3" id="KW-1185">Reference proteome</keyword>
<dbReference type="OrthoDB" id="1932066at2759"/>
<dbReference type="AlphaFoldDB" id="A0A8S1J858"/>
<comment type="caution">
    <text evidence="2">The sequence shown here is derived from an EMBL/GenBank/DDBJ whole genome shotgun (WGS) entry which is preliminary data.</text>
</comment>
<evidence type="ECO:0000313" key="3">
    <source>
        <dbReference type="Proteomes" id="UP000708148"/>
    </source>
</evidence>
<proteinExistence type="predicted"/>
<dbReference type="Proteomes" id="UP000708148">
    <property type="component" value="Unassembled WGS sequence"/>
</dbReference>
<evidence type="ECO:0000256" key="1">
    <source>
        <dbReference type="SAM" id="MobiDB-lite"/>
    </source>
</evidence>
<sequence length="165" mass="18024">MAEIDEEMKASKPAAAVPDDDLACDEEDHVADFLEARKLKGATAAAAAAAFAGDADNSDDEVYATAKAVDDGAEMQYDSDDNPIMKKKTIESLPPLDHAEIDYEEFAKDFYEEVPEIAAKSQEQVNFMRNTLGVRVSGFDPPKPVSRFEQCGFDTRLLAVIKKQG</sequence>
<name>A0A8S1J858_9CHLO</name>
<accession>A0A8S1J858</accession>
<feature type="region of interest" description="Disordered" evidence="1">
    <location>
        <begin position="1"/>
        <end position="23"/>
    </location>
</feature>
<protein>
    <submittedName>
        <fullName evidence="2">Uncharacterized protein</fullName>
    </submittedName>
</protein>
<gene>
    <name evidence="2" type="ORF">OSTQU699_LOCUS9258</name>
</gene>
<dbReference type="EMBL" id="CAJHUC010002495">
    <property type="protein sequence ID" value="CAD7703901.1"/>
    <property type="molecule type" value="Genomic_DNA"/>
</dbReference>